<name>B7SUS0_ACITH</name>
<evidence type="ECO:0000256" key="1">
    <source>
        <dbReference type="ARBA" id="ARBA00004571"/>
    </source>
</evidence>
<feature type="domain" description="TonB-dependent receptor plug" evidence="15">
    <location>
        <begin position="89"/>
        <end position="195"/>
    </location>
</feature>
<comment type="similarity">
    <text evidence="12 13">Belongs to the TonB-dependent receptor family.</text>
</comment>
<keyword evidence="10 12" id="KW-0472">Membrane</keyword>
<dbReference type="Gene3D" id="2.40.170.20">
    <property type="entry name" value="TonB-dependent receptor, beta-barrel domain"/>
    <property type="match status" value="1"/>
</dbReference>
<protein>
    <submittedName>
        <fullName evidence="16">TonB-dependent outer membrane receptor FecA3</fullName>
    </submittedName>
</protein>
<evidence type="ECO:0000256" key="7">
    <source>
        <dbReference type="ARBA" id="ARBA00023004"/>
    </source>
</evidence>
<evidence type="ECO:0000313" key="16">
    <source>
        <dbReference type="EMBL" id="ACI62882.1"/>
    </source>
</evidence>
<dbReference type="Pfam" id="PF07715">
    <property type="entry name" value="Plug"/>
    <property type="match status" value="1"/>
</dbReference>
<organism evidence="16">
    <name type="scientific">Acidithiobacillus thiooxidans</name>
    <name type="common">Thiobacillus thiooxidans</name>
    <dbReference type="NCBI Taxonomy" id="930"/>
    <lineage>
        <taxon>Bacteria</taxon>
        <taxon>Pseudomonadati</taxon>
        <taxon>Pseudomonadota</taxon>
        <taxon>Acidithiobacillia</taxon>
        <taxon>Acidithiobacillales</taxon>
        <taxon>Acidithiobacillaceae</taxon>
        <taxon>Acidithiobacillus</taxon>
    </lineage>
</organism>
<keyword evidence="3 12" id="KW-1134">Transmembrane beta strand</keyword>
<evidence type="ECO:0000256" key="2">
    <source>
        <dbReference type="ARBA" id="ARBA00022448"/>
    </source>
</evidence>
<keyword evidence="7" id="KW-0408">Iron</keyword>
<evidence type="ECO:0000259" key="14">
    <source>
        <dbReference type="Pfam" id="PF00593"/>
    </source>
</evidence>
<evidence type="ECO:0000256" key="6">
    <source>
        <dbReference type="ARBA" id="ARBA00022729"/>
    </source>
</evidence>
<dbReference type="InterPro" id="IPR012910">
    <property type="entry name" value="Plug_dom"/>
</dbReference>
<proteinExistence type="inferred from homology"/>
<evidence type="ECO:0000256" key="10">
    <source>
        <dbReference type="ARBA" id="ARBA00023136"/>
    </source>
</evidence>
<keyword evidence="2 12" id="KW-0813">Transport</keyword>
<keyword evidence="6" id="KW-0732">Signal</keyword>
<keyword evidence="4" id="KW-0410">Iron transport</keyword>
<keyword evidence="9 13" id="KW-0798">TonB box</keyword>
<evidence type="ECO:0000256" key="8">
    <source>
        <dbReference type="ARBA" id="ARBA00023065"/>
    </source>
</evidence>
<dbReference type="InterPro" id="IPR039426">
    <property type="entry name" value="TonB-dep_rcpt-like"/>
</dbReference>
<dbReference type="GO" id="GO:0009279">
    <property type="term" value="C:cell outer membrane"/>
    <property type="evidence" value="ECO:0007669"/>
    <property type="project" value="UniProtKB-SubCell"/>
</dbReference>
<evidence type="ECO:0000256" key="3">
    <source>
        <dbReference type="ARBA" id="ARBA00022452"/>
    </source>
</evidence>
<reference evidence="16" key="1">
    <citation type="submission" date="2008-05" db="EMBL/GenBank/DDBJ databases">
        <title>Microbial iron management mechanisms in extremely acidic environments: comparative genomics evidence for diversity and versatility.</title>
        <authorList>
            <person name="Osorio H.M."/>
            <person name="Martinez V."/>
            <person name="Nieto P.A."/>
            <person name="Holmes D.S."/>
            <person name="Quatrini R."/>
        </authorList>
    </citation>
    <scope>NUCLEOTIDE SEQUENCE</scope>
</reference>
<evidence type="ECO:0000256" key="11">
    <source>
        <dbReference type="ARBA" id="ARBA00023237"/>
    </source>
</evidence>
<dbReference type="InterPro" id="IPR037066">
    <property type="entry name" value="Plug_dom_sf"/>
</dbReference>
<feature type="domain" description="TonB-dependent receptor-like beta-barrel" evidence="14">
    <location>
        <begin position="287"/>
        <end position="718"/>
    </location>
</feature>
<dbReference type="PANTHER" id="PTHR32552:SF68">
    <property type="entry name" value="FERRICHROME OUTER MEMBRANE TRANSPORTER_PHAGE RECEPTOR"/>
    <property type="match status" value="1"/>
</dbReference>
<evidence type="ECO:0000256" key="4">
    <source>
        <dbReference type="ARBA" id="ARBA00022496"/>
    </source>
</evidence>
<keyword evidence="11 12" id="KW-0998">Cell outer membrane</keyword>
<comment type="subcellular location">
    <subcellularLocation>
        <location evidence="1 12">Cell outer membrane</location>
        <topology evidence="1 12">Multi-pass membrane protein</topology>
    </subcellularLocation>
</comment>
<keyword evidence="5 12" id="KW-0812">Transmembrane</keyword>
<dbReference type="PROSITE" id="PS52016">
    <property type="entry name" value="TONB_DEPENDENT_REC_3"/>
    <property type="match status" value="1"/>
</dbReference>
<evidence type="ECO:0000256" key="12">
    <source>
        <dbReference type="PROSITE-ProRule" id="PRU01360"/>
    </source>
</evidence>
<dbReference type="AlphaFoldDB" id="B7SUS0"/>
<keyword evidence="8" id="KW-0406">Ion transport</keyword>
<evidence type="ECO:0000256" key="13">
    <source>
        <dbReference type="RuleBase" id="RU003357"/>
    </source>
</evidence>
<dbReference type="PANTHER" id="PTHR32552">
    <property type="entry name" value="FERRICHROME IRON RECEPTOR-RELATED"/>
    <property type="match status" value="1"/>
</dbReference>
<dbReference type="Pfam" id="PF00593">
    <property type="entry name" value="TonB_dep_Rec_b-barrel"/>
    <property type="match status" value="1"/>
</dbReference>
<dbReference type="InterPro" id="IPR000531">
    <property type="entry name" value="Beta-barrel_TonB"/>
</dbReference>
<dbReference type="SUPFAM" id="SSF56935">
    <property type="entry name" value="Porins"/>
    <property type="match status" value="1"/>
</dbReference>
<keyword evidence="16" id="KW-0675">Receptor</keyword>
<accession>B7SUS0</accession>
<sequence>MKIALLGFFASNTNGREPVMINRRKKVLYLAIISATVSLYGINAEADESLGTVTGTATASNDFFGSSPNVNTGETPKSDIQRIQKFNKKATNQETLITRGQFEMLAPTDSYTQVLNNMPNAMVVSSGDSMDGDDVYINGFGKSLINFTLDGIPLNDNDSYTYYTNEFIPSVLVAGTKYYPGAESAAIPGLSAFGGSVETYSLKPSPSPFVRPIVGAGSFGKYNVGGLINTGLFAKSFAPTSAWIYVNKIQRDGYFQNNAALQNQFLFKSVTQIGPGALTLFFSQNNQRFNYYNGATAAQIAQYGQDYNSYTSNPLLPDGKANYNYTGYNYNQYLNWLGYAKYEGEIGKVKFSDQLYYYYGNGFSASATTYTQTLLTPAGTIGRFSPARNGVLLGNSVNNTHRWGNLARIIYPLGPVSTELGFWFNHNNTLHDSRYFSASNTYLGSSYSEPVVTNTYQPYINLTYKPVDALTLAAGFKYLYVTRDFKNTVALAQNKPGQFNVNFGSVLPSVGANLRITDNWHAFANFTQNTNPPGYNQFYTGTYNAELKPQKANTYSLGTHWDIGPWSSSLQAFRVDFQNYILSTTILVGSLNQTVLANAGTAINQGLSWQNNVVLNDIFSAYANFGVLDARLTSSHQPFPYAPHHTEALGLIARYHGLRATVSLHEMGQSYYNLGGKFLPLGSRFFADASLRYTFRNAPLGQSLGFKNVTASLNLNNLFDRRFVQSYTGSSSNPNLKLNLPTNVYASIDATF</sequence>
<evidence type="ECO:0000259" key="15">
    <source>
        <dbReference type="Pfam" id="PF07715"/>
    </source>
</evidence>
<evidence type="ECO:0000256" key="5">
    <source>
        <dbReference type="ARBA" id="ARBA00022692"/>
    </source>
</evidence>
<dbReference type="EMBL" id="EU746945">
    <property type="protein sequence ID" value="ACI62882.1"/>
    <property type="molecule type" value="Genomic_DNA"/>
</dbReference>
<dbReference type="GO" id="GO:0015344">
    <property type="term" value="F:siderophore uptake transmembrane transporter activity"/>
    <property type="evidence" value="ECO:0007669"/>
    <property type="project" value="TreeGrafter"/>
</dbReference>
<dbReference type="Gene3D" id="2.170.130.10">
    <property type="entry name" value="TonB-dependent receptor, plug domain"/>
    <property type="match status" value="1"/>
</dbReference>
<dbReference type="InterPro" id="IPR036942">
    <property type="entry name" value="Beta-barrel_TonB_sf"/>
</dbReference>
<evidence type="ECO:0000256" key="9">
    <source>
        <dbReference type="ARBA" id="ARBA00023077"/>
    </source>
</evidence>